<keyword evidence="1" id="KW-0472">Membrane</keyword>
<gene>
    <name evidence="2" type="ORF">FHX41_0206</name>
</gene>
<accession>A0A543I7U8</accession>
<evidence type="ECO:0000313" key="3">
    <source>
        <dbReference type="Proteomes" id="UP000316706"/>
    </source>
</evidence>
<dbReference type="OrthoDB" id="282116at2"/>
<reference evidence="2 3" key="1">
    <citation type="submission" date="2019-06" db="EMBL/GenBank/DDBJ databases">
        <title>Sequencing the genomes of 1000 actinobacteria strains.</title>
        <authorList>
            <person name="Klenk H.-P."/>
        </authorList>
    </citation>
    <scope>NUCLEOTIDE SEQUENCE [LARGE SCALE GENOMIC DNA]</scope>
    <source>
        <strain evidence="2 3">DSM 45043</strain>
    </source>
</reference>
<evidence type="ECO:0000313" key="2">
    <source>
        <dbReference type="EMBL" id="TQM66625.1"/>
    </source>
</evidence>
<protein>
    <submittedName>
        <fullName evidence="2">Uncharacterized protein</fullName>
    </submittedName>
</protein>
<dbReference type="Proteomes" id="UP000316706">
    <property type="component" value="Unassembled WGS sequence"/>
</dbReference>
<proteinExistence type="predicted"/>
<dbReference type="EMBL" id="VFPO01000001">
    <property type="protein sequence ID" value="TQM66625.1"/>
    <property type="molecule type" value="Genomic_DNA"/>
</dbReference>
<comment type="caution">
    <text evidence="2">The sequence shown here is derived from an EMBL/GenBank/DDBJ whole genome shotgun (WGS) entry which is preliminary data.</text>
</comment>
<dbReference type="RefSeq" id="WP_141965741.1">
    <property type="nucleotide sequence ID" value="NZ_VFPO01000001.1"/>
</dbReference>
<sequence>MTDESRRPDGPRTLDRVIRGLLLLCALAFLADLLYTKNPHFAVEDVFGFYALYGFAGSVVLALAAGPLRRVLMRGEDYYDPPERTADDD</sequence>
<name>A0A543I7U8_9ACTN</name>
<dbReference type="AlphaFoldDB" id="A0A543I7U8"/>
<feature type="transmembrane region" description="Helical" evidence="1">
    <location>
        <begin position="47"/>
        <end position="65"/>
    </location>
</feature>
<evidence type="ECO:0000256" key="1">
    <source>
        <dbReference type="SAM" id="Phobius"/>
    </source>
</evidence>
<keyword evidence="3" id="KW-1185">Reference proteome</keyword>
<organism evidence="2 3">
    <name type="scientific">Actinomadura hallensis</name>
    <dbReference type="NCBI Taxonomy" id="337895"/>
    <lineage>
        <taxon>Bacteria</taxon>
        <taxon>Bacillati</taxon>
        <taxon>Actinomycetota</taxon>
        <taxon>Actinomycetes</taxon>
        <taxon>Streptosporangiales</taxon>
        <taxon>Thermomonosporaceae</taxon>
        <taxon>Actinomadura</taxon>
    </lineage>
</organism>
<feature type="transmembrane region" description="Helical" evidence="1">
    <location>
        <begin position="16"/>
        <end position="35"/>
    </location>
</feature>
<keyword evidence="1" id="KW-0812">Transmembrane</keyword>
<keyword evidence="1" id="KW-1133">Transmembrane helix</keyword>